<dbReference type="InterPro" id="IPR012347">
    <property type="entry name" value="Ferritin-like"/>
</dbReference>
<dbReference type="Pfam" id="PF05067">
    <property type="entry name" value="Mn_catalase"/>
    <property type="match status" value="1"/>
</dbReference>
<keyword evidence="3" id="KW-0106">Calcium</keyword>
<proteinExistence type="inferred from homology"/>
<dbReference type="CDD" id="cd01051">
    <property type="entry name" value="Mn_catalase"/>
    <property type="match status" value="1"/>
</dbReference>
<dbReference type="AlphaFoldDB" id="A0A934INQ1"/>
<evidence type="ECO:0000256" key="3">
    <source>
        <dbReference type="PIRSR" id="PIRSR607760-2"/>
    </source>
</evidence>
<sequence length="300" mass="33473">MFMRIDRLQVEMPVPKDPDPTAAAAVQELMGGRFGEMSTLMNYMFQSMNFRNKEKLKPYYALISNICTEELGHVELIAATVNGCLSGVGSTGDITQGDAGFAHMKEAGLLGQFINFGAQAMPTDSRGEGWHGSYVFNSGNLILDLLHNFFLENGARTAKLRVYQMTDNPAARQMLGYLFTRGGVHAHAYALALEKLTGVEMRKMLPIPAVEDIQLPESRKFMEEGWHRRLYRFSPGDYKDIAEIWTGNHMDGQPLEVVDGPPQGGDMNDYEGISEAFTPEYHPEEIFEMAQKLYKQAGGV</sequence>
<evidence type="ECO:0000256" key="2">
    <source>
        <dbReference type="PIRSR" id="PIRSR607760-1"/>
    </source>
</evidence>
<dbReference type="EMBL" id="JAEKJA010000006">
    <property type="protein sequence ID" value="MBJ3775748.1"/>
    <property type="molecule type" value="Genomic_DNA"/>
</dbReference>
<evidence type="ECO:0000313" key="5">
    <source>
        <dbReference type="Proteomes" id="UP000609531"/>
    </source>
</evidence>
<evidence type="ECO:0000313" key="4">
    <source>
        <dbReference type="EMBL" id="MBJ3775748.1"/>
    </source>
</evidence>
<dbReference type="Proteomes" id="UP000609531">
    <property type="component" value="Unassembled WGS sequence"/>
</dbReference>
<dbReference type="SUPFAM" id="SSF47240">
    <property type="entry name" value="Ferritin-like"/>
    <property type="match status" value="1"/>
</dbReference>
<evidence type="ECO:0000256" key="1">
    <source>
        <dbReference type="ARBA" id="ARBA00007644"/>
    </source>
</evidence>
<name>A0A934INQ1_9HYPH</name>
<comment type="caution">
    <text evidence="4">The sequence shown here is derived from an EMBL/GenBank/DDBJ whole genome shotgun (WGS) entry which is preliminary data.</text>
</comment>
<dbReference type="InterPro" id="IPR007760">
    <property type="entry name" value="Mn_catalase"/>
</dbReference>
<keyword evidence="2" id="KW-0479">Metal-binding</keyword>
<comment type="cofactor">
    <cofactor evidence="2">
        <name>Mn(2+)</name>
        <dbReference type="ChEBI" id="CHEBI:29035"/>
    </cofactor>
    <text evidence="2">Binds 2 manganese ions per subunit.</text>
</comment>
<dbReference type="RefSeq" id="WP_198881648.1">
    <property type="nucleotide sequence ID" value="NZ_JAEKJA010000006.1"/>
</dbReference>
<feature type="binding site" evidence="2">
    <location>
        <position position="152"/>
    </location>
    <ligand>
        <name>Mn(2+)</name>
        <dbReference type="ChEBI" id="CHEBI:29035"/>
        <label>1</label>
    </ligand>
</feature>
<feature type="binding site" evidence="2">
    <location>
        <position position="185"/>
    </location>
    <ligand>
        <name>Mn(2+)</name>
        <dbReference type="ChEBI" id="CHEBI:29035"/>
        <label>1</label>
    </ligand>
</feature>
<feature type="binding site" evidence="2">
    <location>
        <position position="73"/>
    </location>
    <ligand>
        <name>Mn(2+)</name>
        <dbReference type="ChEBI" id="CHEBI:29035"/>
        <label>1</label>
    </ligand>
</feature>
<comment type="similarity">
    <text evidence="1">Belongs to the manganese catalase family.</text>
</comment>
<dbReference type="GO" id="GO:0046872">
    <property type="term" value="F:metal ion binding"/>
    <property type="evidence" value="ECO:0007669"/>
    <property type="project" value="UniProtKB-KW"/>
</dbReference>
<feature type="binding site" evidence="2">
    <location>
        <position position="70"/>
    </location>
    <ligand>
        <name>Mn(2+)</name>
        <dbReference type="ChEBI" id="CHEBI:29035"/>
        <label>1</label>
    </ligand>
</feature>
<dbReference type="InterPro" id="IPR009078">
    <property type="entry name" value="Ferritin-like_SF"/>
</dbReference>
<feature type="binding site" evidence="2">
    <location>
        <position position="36"/>
    </location>
    <ligand>
        <name>Mn(2+)</name>
        <dbReference type="ChEBI" id="CHEBI:29035"/>
        <label>1</label>
    </ligand>
</feature>
<dbReference type="InterPro" id="IPR039377">
    <property type="entry name" value="Mn_catalase_dom"/>
</dbReference>
<protein>
    <submittedName>
        <fullName evidence="4">Manganese catalase family protein</fullName>
    </submittedName>
</protein>
<gene>
    <name evidence="4" type="ORF">JCR33_08635</name>
</gene>
<keyword evidence="2" id="KW-0464">Manganese</keyword>
<dbReference type="Gene3D" id="1.20.1260.10">
    <property type="match status" value="1"/>
</dbReference>
<reference evidence="4" key="1">
    <citation type="submission" date="2020-12" db="EMBL/GenBank/DDBJ databases">
        <title>Bacterial taxonomy.</title>
        <authorList>
            <person name="Pan X."/>
        </authorList>
    </citation>
    <scope>NUCLEOTIDE SEQUENCE</scope>
    <source>
        <strain evidence="4">B2012</strain>
    </source>
</reference>
<keyword evidence="5" id="KW-1185">Reference proteome</keyword>
<accession>A0A934INQ1</accession>
<feature type="binding site" evidence="3">
    <location>
        <position position="234"/>
    </location>
    <ligand>
        <name>Ca(2+)</name>
        <dbReference type="ChEBI" id="CHEBI:29108"/>
    </ligand>
</feature>
<organism evidence="4 5">
    <name type="scientific">Acuticoccus mangrovi</name>
    <dbReference type="NCBI Taxonomy" id="2796142"/>
    <lineage>
        <taxon>Bacteria</taxon>
        <taxon>Pseudomonadati</taxon>
        <taxon>Pseudomonadota</taxon>
        <taxon>Alphaproteobacteria</taxon>
        <taxon>Hyphomicrobiales</taxon>
        <taxon>Amorphaceae</taxon>
        <taxon>Acuticoccus</taxon>
    </lineage>
</organism>
<comment type="cofactor">
    <cofactor evidence="3">
        <name>Ca(2+)</name>
        <dbReference type="ChEBI" id="CHEBI:29108"/>
    </cofactor>
    <text evidence="3">Binds 1 Ca(2+) ion per subunit.</text>
</comment>
<feature type="binding site" evidence="3">
    <location>
        <position position="236"/>
    </location>
    <ligand>
        <name>Ca(2+)</name>
        <dbReference type="ChEBI" id="CHEBI:29108"/>
    </ligand>
</feature>